<evidence type="ECO:0000256" key="3">
    <source>
        <dbReference type="ARBA" id="ARBA00023163"/>
    </source>
</evidence>
<comment type="caution">
    <text evidence="5">The sequence shown here is derived from an EMBL/GenBank/DDBJ whole genome shotgun (WGS) entry which is preliminary data.</text>
</comment>
<dbReference type="Gene3D" id="1.20.120.530">
    <property type="entry name" value="GntR ligand-binding domain-like"/>
    <property type="match status" value="1"/>
</dbReference>
<protein>
    <submittedName>
        <fullName evidence="5">FadR family transcriptional regulator</fullName>
    </submittedName>
</protein>
<dbReference type="GO" id="GO:0003677">
    <property type="term" value="F:DNA binding"/>
    <property type="evidence" value="ECO:0007669"/>
    <property type="project" value="UniProtKB-KW"/>
</dbReference>
<dbReference type="PANTHER" id="PTHR43537">
    <property type="entry name" value="TRANSCRIPTIONAL REGULATOR, GNTR FAMILY"/>
    <property type="match status" value="1"/>
</dbReference>
<dbReference type="InterPro" id="IPR008920">
    <property type="entry name" value="TF_FadR/GntR_C"/>
</dbReference>
<keyword evidence="2" id="KW-0238">DNA-binding</keyword>
<dbReference type="SUPFAM" id="SSF48008">
    <property type="entry name" value="GntR ligand-binding domain-like"/>
    <property type="match status" value="1"/>
</dbReference>
<keyword evidence="3" id="KW-0804">Transcription</keyword>
<dbReference type="SMART" id="SM00895">
    <property type="entry name" value="FCD"/>
    <property type="match status" value="1"/>
</dbReference>
<dbReference type="InterPro" id="IPR036388">
    <property type="entry name" value="WH-like_DNA-bd_sf"/>
</dbReference>
<dbReference type="EMBL" id="VMNW02000020">
    <property type="protein sequence ID" value="KAA9160679.1"/>
    <property type="molecule type" value="Genomic_DNA"/>
</dbReference>
<dbReference type="InterPro" id="IPR000524">
    <property type="entry name" value="Tscrpt_reg_HTH_GntR"/>
</dbReference>
<dbReference type="GO" id="GO:0003700">
    <property type="term" value="F:DNA-binding transcription factor activity"/>
    <property type="evidence" value="ECO:0007669"/>
    <property type="project" value="InterPro"/>
</dbReference>
<evidence type="ECO:0000259" key="4">
    <source>
        <dbReference type="PROSITE" id="PS50949"/>
    </source>
</evidence>
<keyword evidence="6" id="KW-1185">Reference proteome</keyword>
<dbReference type="InterPro" id="IPR036390">
    <property type="entry name" value="WH_DNA-bd_sf"/>
</dbReference>
<gene>
    <name evidence="5" type="ORF">FPZ12_016135</name>
</gene>
<reference evidence="5" key="1">
    <citation type="submission" date="2019-09" db="EMBL/GenBank/DDBJ databases">
        <authorList>
            <person name="Teo W.F.A."/>
            <person name="Duangmal K."/>
        </authorList>
    </citation>
    <scope>NUCLEOTIDE SEQUENCE [LARGE SCALE GENOMIC DNA]</scope>
    <source>
        <strain evidence="5">K81G1</strain>
    </source>
</reference>
<evidence type="ECO:0000313" key="5">
    <source>
        <dbReference type="EMBL" id="KAA9160679.1"/>
    </source>
</evidence>
<dbReference type="InterPro" id="IPR011711">
    <property type="entry name" value="GntR_C"/>
</dbReference>
<evidence type="ECO:0000256" key="1">
    <source>
        <dbReference type="ARBA" id="ARBA00023015"/>
    </source>
</evidence>
<feature type="domain" description="HTH gntR-type" evidence="4">
    <location>
        <begin position="17"/>
        <end position="85"/>
    </location>
</feature>
<sequence length="231" mass="24795">MPNDTPGLAAGLATSDRTRAEQLADLLEERIRALGPGAPVGTIEEIRAESGLARATVSEAIRLLRDRGLLAIRPGRGGGLFVAEQGPVVRMRQTLLGVRENPSTVADAVELRNQLEELIDVGAARRCGPDDAAELRACLAVMETASSWEAFVRANWALHERIAQLCPNAMARAVYLGTLGHLAATEPQPSGTRADAYRARRLTVHSELVEAIAAGDTRKVRTVVTRHNKAD</sequence>
<dbReference type="PANTHER" id="PTHR43537:SF5">
    <property type="entry name" value="UXU OPERON TRANSCRIPTIONAL REGULATOR"/>
    <property type="match status" value="1"/>
</dbReference>
<dbReference type="Pfam" id="PF00392">
    <property type="entry name" value="GntR"/>
    <property type="match status" value="1"/>
</dbReference>
<proteinExistence type="predicted"/>
<name>A0A5N0V2M0_9PSEU</name>
<dbReference type="SUPFAM" id="SSF46785">
    <property type="entry name" value="Winged helix' DNA-binding domain"/>
    <property type="match status" value="1"/>
</dbReference>
<dbReference type="RefSeq" id="WP_144752433.1">
    <property type="nucleotide sequence ID" value="NZ_VMNW02000020.1"/>
</dbReference>
<accession>A0A5N0V2M0</accession>
<dbReference type="Gene3D" id="1.10.10.10">
    <property type="entry name" value="Winged helix-like DNA-binding domain superfamily/Winged helix DNA-binding domain"/>
    <property type="match status" value="1"/>
</dbReference>
<dbReference type="AlphaFoldDB" id="A0A5N0V2M0"/>
<dbReference type="Pfam" id="PF07729">
    <property type="entry name" value="FCD"/>
    <property type="match status" value="1"/>
</dbReference>
<dbReference type="Proteomes" id="UP000319769">
    <property type="component" value="Unassembled WGS sequence"/>
</dbReference>
<dbReference type="PROSITE" id="PS50949">
    <property type="entry name" value="HTH_GNTR"/>
    <property type="match status" value="1"/>
</dbReference>
<keyword evidence="1" id="KW-0805">Transcription regulation</keyword>
<dbReference type="OrthoDB" id="3232242at2"/>
<evidence type="ECO:0000313" key="6">
    <source>
        <dbReference type="Proteomes" id="UP000319769"/>
    </source>
</evidence>
<evidence type="ECO:0000256" key="2">
    <source>
        <dbReference type="ARBA" id="ARBA00023125"/>
    </source>
</evidence>
<organism evidence="5 6">
    <name type="scientific">Amycolatopsis acidicola</name>
    <dbReference type="NCBI Taxonomy" id="2596893"/>
    <lineage>
        <taxon>Bacteria</taxon>
        <taxon>Bacillati</taxon>
        <taxon>Actinomycetota</taxon>
        <taxon>Actinomycetes</taxon>
        <taxon>Pseudonocardiales</taxon>
        <taxon>Pseudonocardiaceae</taxon>
        <taxon>Amycolatopsis</taxon>
    </lineage>
</organism>